<dbReference type="Gene3D" id="3.90.550.10">
    <property type="entry name" value="Spore Coat Polysaccharide Biosynthesis Protein SpsA, Chain A"/>
    <property type="match status" value="1"/>
</dbReference>
<dbReference type="RefSeq" id="WP_195799860.1">
    <property type="nucleotide sequence ID" value="NZ_CP061379.1"/>
</dbReference>
<evidence type="ECO:0000313" key="3">
    <source>
        <dbReference type="Proteomes" id="UP000594621"/>
    </source>
</evidence>
<dbReference type="AlphaFoldDB" id="A0A7S9GY97"/>
<reference evidence="2 3" key="1">
    <citation type="submission" date="2020-09" db="EMBL/GenBank/DDBJ databases">
        <title>Complete genomes of bradyrhizobia occurring on native shrubby legumes in Australia.</title>
        <authorList>
            <person name="Lafay B."/>
        </authorList>
    </citation>
    <scope>NUCLEOTIDE SEQUENCE [LARGE SCALE GENOMIC DNA]</scope>
    <source>
        <strain evidence="2 3">BDV5040</strain>
    </source>
</reference>
<dbReference type="SUPFAM" id="SSF53448">
    <property type="entry name" value="Nucleotide-diphospho-sugar transferases"/>
    <property type="match status" value="1"/>
</dbReference>
<feature type="domain" description="Glycosyltransferase 2-like" evidence="1">
    <location>
        <begin position="3"/>
        <end position="119"/>
    </location>
</feature>
<evidence type="ECO:0000259" key="1">
    <source>
        <dbReference type="Pfam" id="PF00535"/>
    </source>
</evidence>
<dbReference type="Pfam" id="PF00535">
    <property type="entry name" value="Glycos_transf_2"/>
    <property type="match status" value="1"/>
</dbReference>
<name>A0A7S9GY97_9BRAD</name>
<keyword evidence="2" id="KW-0808">Transferase</keyword>
<evidence type="ECO:0000313" key="2">
    <source>
        <dbReference type="EMBL" id="QPF90268.1"/>
    </source>
</evidence>
<organism evidence="2 3">
    <name type="scientific">Bradyrhizobium commune</name>
    <dbReference type="NCBI Taxonomy" id="83627"/>
    <lineage>
        <taxon>Bacteria</taxon>
        <taxon>Pseudomonadati</taxon>
        <taxon>Pseudomonadota</taxon>
        <taxon>Alphaproteobacteria</taxon>
        <taxon>Hyphomicrobiales</taxon>
        <taxon>Nitrobacteraceae</taxon>
        <taxon>Bradyrhizobium</taxon>
    </lineage>
</organism>
<dbReference type="KEGG" id="bcou:IC761_27775"/>
<protein>
    <submittedName>
        <fullName evidence="2">Glycosyltransferase family 2 protein</fullName>
    </submittedName>
</protein>
<dbReference type="InterPro" id="IPR001173">
    <property type="entry name" value="Glyco_trans_2-like"/>
</dbReference>
<dbReference type="Proteomes" id="UP000594621">
    <property type="component" value="Chromosome"/>
</dbReference>
<dbReference type="GO" id="GO:0016758">
    <property type="term" value="F:hexosyltransferase activity"/>
    <property type="evidence" value="ECO:0007669"/>
    <property type="project" value="UniProtKB-ARBA"/>
</dbReference>
<gene>
    <name evidence="2" type="ORF">IC761_27775</name>
</gene>
<accession>A0A7S9GY97</accession>
<proteinExistence type="predicted"/>
<dbReference type="PANTHER" id="PTHR22916">
    <property type="entry name" value="GLYCOSYLTRANSFERASE"/>
    <property type="match status" value="1"/>
</dbReference>
<sequence>MLSVIIANHNYAHFLRQAIDSALALDWPNIEVIVVDDGSTDGSHAIIKSYGDKIRGELLPKSTQLDVRNHGFAISKGGIVSFLDSDDLLDPQIMRRAMAVWGDGVSKVQVQMGTIDADGRNLNSDFPRYQSAPTADECRTWILTTSSYPTPPGSGNLYARWFLERIFPLDHSCGDATDSCCVTAAPLLGDVVTIVDVLASYRVHGNNLGAMADLQPRRLHRQIVRAQQRFDYMTRIAGVAGLKVSAPGPQLSLHYLMYRTASYRIAPEEHPLRGDSSLNIVRDAFAAVCRPQGIGVAAKLTVFVWICAVLCSPRSLSEWLMRVRFDSQYRAVQKAKLTRATAS</sequence>
<dbReference type="PANTHER" id="PTHR22916:SF3">
    <property type="entry name" value="UDP-GLCNAC:BETAGAL BETA-1,3-N-ACETYLGLUCOSAMINYLTRANSFERASE-LIKE PROTEIN 1"/>
    <property type="match status" value="1"/>
</dbReference>
<dbReference type="InterPro" id="IPR029044">
    <property type="entry name" value="Nucleotide-diphossugar_trans"/>
</dbReference>
<dbReference type="CDD" id="cd00761">
    <property type="entry name" value="Glyco_tranf_GTA_type"/>
    <property type="match status" value="1"/>
</dbReference>
<dbReference type="EMBL" id="CP061379">
    <property type="protein sequence ID" value="QPF90268.1"/>
    <property type="molecule type" value="Genomic_DNA"/>
</dbReference>
<keyword evidence="3" id="KW-1185">Reference proteome</keyword>